<dbReference type="STRING" id="408015.SXIM_17010"/>
<feature type="compositionally biased region" description="Low complexity" evidence="1">
    <location>
        <begin position="32"/>
        <end position="42"/>
    </location>
</feature>
<organism evidence="3 4">
    <name type="scientific">Streptomyces xiamenensis</name>
    <dbReference type="NCBI Taxonomy" id="408015"/>
    <lineage>
        <taxon>Bacteria</taxon>
        <taxon>Bacillati</taxon>
        <taxon>Actinomycetota</taxon>
        <taxon>Actinomycetes</taxon>
        <taxon>Kitasatosporales</taxon>
        <taxon>Streptomycetaceae</taxon>
        <taxon>Streptomyces</taxon>
    </lineage>
</organism>
<protein>
    <submittedName>
        <fullName evidence="3">Lipoprotein</fullName>
    </submittedName>
</protein>
<proteinExistence type="predicted"/>
<feature type="chain" id="PRO_5002515425" evidence="2">
    <location>
        <begin position="27"/>
        <end position="219"/>
    </location>
</feature>
<dbReference type="HOGENOM" id="CLU_103772_0_0_11"/>
<sequence>MSHRKNLWLRAAAPAAVLALTLTACGSEDSDSSGAGSGSDQGQEQDTDQDEDPAEDDSAGDDDATEGSGGSLALGETAGPLPYEYSEAAAELEVTVQKLDIGDIADVEALDIFDPEDIEGTTPMYLYTDYAHVGGEDLEYARPSLEQSARLATGQFMPSVIMIGSMDIPGGCPAAEDPRTFAEGDVWNDCKMYLVPDGSELTEVTWTAADDAEYTWALN</sequence>
<evidence type="ECO:0000313" key="4">
    <source>
        <dbReference type="Proteomes" id="UP000034034"/>
    </source>
</evidence>
<name>A0A0F7FSM3_9ACTN</name>
<dbReference type="PATRIC" id="fig|408015.6.peg.1735"/>
<keyword evidence="4" id="KW-1185">Reference proteome</keyword>
<gene>
    <name evidence="3" type="ORF">SXIM_17010</name>
</gene>
<feature type="signal peptide" evidence="2">
    <location>
        <begin position="1"/>
        <end position="26"/>
    </location>
</feature>
<dbReference type="RefSeq" id="WP_046723487.1">
    <property type="nucleotide sequence ID" value="NZ_CP009922.3"/>
</dbReference>
<keyword evidence="2" id="KW-0732">Signal</keyword>
<dbReference type="PROSITE" id="PS51257">
    <property type="entry name" value="PROKAR_LIPOPROTEIN"/>
    <property type="match status" value="1"/>
</dbReference>
<feature type="region of interest" description="Disordered" evidence="1">
    <location>
        <begin position="26"/>
        <end position="79"/>
    </location>
</feature>
<dbReference type="EMBL" id="CP009922">
    <property type="protein sequence ID" value="AKG43085.1"/>
    <property type="molecule type" value="Genomic_DNA"/>
</dbReference>
<dbReference type="KEGG" id="sxi:SXIM_17010"/>
<dbReference type="Proteomes" id="UP000034034">
    <property type="component" value="Chromosome"/>
</dbReference>
<dbReference type="AlphaFoldDB" id="A0A0F7FSM3"/>
<evidence type="ECO:0000256" key="2">
    <source>
        <dbReference type="SAM" id="SignalP"/>
    </source>
</evidence>
<feature type="compositionally biased region" description="Acidic residues" evidence="1">
    <location>
        <begin position="43"/>
        <end position="65"/>
    </location>
</feature>
<evidence type="ECO:0000313" key="3">
    <source>
        <dbReference type="EMBL" id="AKG43085.1"/>
    </source>
</evidence>
<accession>A0A0F7FSM3</accession>
<evidence type="ECO:0000256" key="1">
    <source>
        <dbReference type="SAM" id="MobiDB-lite"/>
    </source>
</evidence>
<keyword evidence="3" id="KW-0449">Lipoprotein</keyword>
<reference evidence="3" key="1">
    <citation type="submission" date="2019-08" db="EMBL/GenBank/DDBJ databases">
        <title>Complete genome sequence of a mangrove-derived Streptomyces xiamenensis.</title>
        <authorList>
            <person name="Xu J."/>
        </authorList>
    </citation>
    <scope>NUCLEOTIDE SEQUENCE</scope>
    <source>
        <strain evidence="3">318</strain>
    </source>
</reference>